<dbReference type="Proteomes" id="UP000000311">
    <property type="component" value="Unassembled WGS sequence"/>
</dbReference>
<dbReference type="AlphaFoldDB" id="E2A557"/>
<name>E2A557_CAMFO</name>
<dbReference type="SUPFAM" id="SSF53098">
    <property type="entry name" value="Ribonuclease H-like"/>
    <property type="match status" value="1"/>
</dbReference>
<dbReference type="GO" id="GO:0003676">
    <property type="term" value="F:nucleic acid binding"/>
    <property type="evidence" value="ECO:0007669"/>
    <property type="project" value="InterPro"/>
</dbReference>
<dbReference type="PANTHER" id="PTHR31511:SF12">
    <property type="entry name" value="RHO TERMINATION FACTOR N-TERMINAL DOMAIN-CONTAINING PROTEIN"/>
    <property type="match status" value="1"/>
</dbReference>
<proteinExistence type="predicted"/>
<organism evidence="2">
    <name type="scientific">Camponotus floridanus</name>
    <name type="common">Florida carpenter ant</name>
    <dbReference type="NCBI Taxonomy" id="104421"/>
    <lineage>
        <taxon>Eukaryota</taxon>
        <taxon>Metazoa</taxon>
        <taxon>Ecdysozoa</taxon>
        <taxon>Arthropoda</taxon>
        <taxon>Hexapoda</taxon>
        <taxon>Insecta</taxon>
        <taxon>Pterygota</taxon>
        <taxon>Neoptera</taxon>
        <taxon>Endopterygota</taxon>
        <taxon>Hymenoptera</taxon>
        <taxon>Apocrita</taxon>
        <taxon>Aculeata</taxon>
        <taxon>Formicoidea</taxon>
        <taxon>Formicidae</taxon>
        <taxon>Formicinae</taxon>
        <taxon>Camponotus</taxon>
    </lineage>
</organism>
<dbReference type="InParanoid" id="E2A557"/>
<dbReference type="STRING" id="104421.E2A557"/>
<feature type="non-terminal residue" evidence="1">
    <location>
        <position position="1"/>
    </location>
</feature>
<dbReference type="InterPro" id="IPR012337">
    <property type="entry name" value="RNaseH-like_sf"/>
</dbReference>
<protein>
    <recommendedName>
        <fullName evidence="3">DNA-directed DNA polymerase</fullName>
    </recommendedName>
</protein>
<dbReference type="InterPro" id="IPR036397">
    <property type="entry name" value="RNaseH_sf"/>
</dbReference>
<gene>
    <name evidence="1" type="ORF">EAG_08367</name>
</gene>
<dbReference type="PANTHER" id="PTHR31511">
    <property type="entry name" value="PROTEIN CBG23764"/>
    <property type="match status" value="1"/>
</dbReference>
<evidence type="ECO:0008006" key="3">
    <source>
        <dbReference type="Google" id="ProtNLM"/>
    </source>
</evidence>
<sequence length="242" mass="27287">RVRDHCHLIGRFRGPAHSACNLNYKGSYVIPVFFHNLSGYDAHFIIKDLANAYLGSVELLPVTKESYIAFSKLVRDPAAVEGDGGNAACSRCVKLRFLDSFKFVSAGLDKLASYLDESKLTIARSEFRDLSDDDFRALTRKGVLPYEYVDNVKRLRLPPRESFYSSLTGDTVSESDFAHATRVWERFCVKTLGEYSDLYLKTDDLLLADVLENFRAACSESYGLDPAYYFTLPGYTCDAMLQ</sequence>
<dbReference type="EMBL" id="GL436873">
    <property type="protein sequence ID" value="EFN71432.1"/>
    <property type="molecule type" value="Genomic_DNA"/>
</dbReference>
<dbReference type="OMA" id="ICHICDG"/>
<dbReference type="OrthoDB" id="6602337at2759"/>
<feature type="non-terminal residue" evidence="1">
    <location>
        <position position="242"/>
    </location>
</feature>
<accession>E2A557</accession>
<reference evidence="1 2" key="1">
    <citation type="journal article" date="2010" name="Science">
        <title>Genomic comparison of the ants Camponotus floridanus and Harpegnathos saltator.</title>
        <authorList>
            <person name="Bonasio R."/>
            <person name="Zhang G."/>
            <person name="Ye C."/>
            <person name="Mutti N.S."/>
            <person name="Fang X."/>
            <person name="Qin N."/>
            <person name="Donahue G."/>
            <person name="Yang P."/>
            <person name="Li Q."/>
            <person name="Li C."/>
            <person name="Zhang P."/>
            <person name="Huang Z."/>
            <person name="Berger S.L."/>
            <person name="Reinberg D."/>
            <person name="Wang J."/>
            <person name="Liebig J."/>
        </authorList>
    </citation>
    <scope>NUCLEOTIDE SEQUENCE [LARGE SCALE GENOMIC DNA]</scope>
    <source>
        <strain evidence="2">C129</strain>
    </source>
</reference>
<keyword evidence="2" id="KW-1185">Reference proteome</keyword>
<evidence type="ECO:0000313" key="1">
    <source>
        <dbReference type="EMBL" id="EFN71432.1"/>
    </source>
</evidence>
<evidence type="ECO:0000313" key="2">
    <source>
        <dbReference type="Proteomes" id="UP000000311"/>
    </source>
</evidence>
<dbReference type="Gene3D" id="3.30.420.10">
    <property type="entry name" value="Ribonuclease H-like superfamily/Ribonuclease H"/>
    <property type="match status" value="1"/>
</dbReference>